<sequence>MSDHDLEEQNEQIDLDGDNEIEELMDEVEYNVDEEDDDKILADDYADEGHENHDYDGEEQEEEQENTNASEGLKDDSCPVKMDENLDEAKNDDDAKHAELLSLPPHGSEVFIGGIPKDVMEVDLRELCEPFGELFQVKLVKDKDKKESKGYAFLTFTKSNAAQLAIEELHDKEYKGRTLRCSLSQSKHRLFIGNIPKNLTDEDMKKILEENGPGVENIELLKDIQNSTRNRGFVFVEYYNHSCADYARQKMSSSDFKIDGSSPTVTWADPKNTDSSSSTQVKAVYVRNLPENTNSEKLKELFVRHGEITKVVLPGAKAGNKREFGFIHFAERSSALKAVKSSEKYELDGQVIEAVLAKPQADKRPSSYGPASYRPGLMPSQPAYPAYGMPGGDPYGSYGGGYGGSGYEQPVIYGRGPMPAGMRMVPMVLPDGRLGYVLQQPGSIAPPLPSHRRHDRSGDGGSRGNDRNQGRRYHPY</sequence>
<feature type="domain" description="RRM" evidence="4">
    <location>
        <begin position="108"/>
        <end position="186"/>
    </location>
</feature>
<dbReference type="GO" id="GO:0003723">
    <property type="term" value="F:RNA binding"/>
    <property type="evidence" value="ECO:0007669"/>
    <property type="project" value="UniProtKB-UniRule"/>
</dbReference>
<evidence type="ECO:0000313" key="6">
    <source>
        <dbReference type="Proteomes" id="UP000036987"/>
    </source>
</evidence>
<dbReference type="SMART" id="SM00360">
    <property type="entry name" value="RRM"/>
    <property type="match status" value="3"/>
</dbReference>
<dbReference type="EMBL" id="LFYR01001430">
    <property type="protein sequence ID" value="KMZ61823.1"/>
    <property type="molecule type" value="Genomic_DNA"/>
</dbReference>
<evidence type="ECO:0000256" key="3">
    <source>
        <dbReference type="SAM" id="MobiDB-lite"/>
    </source>
</evidence>
<dbReference type="SUPFAM" id="SSF54928">
    <property type="entry name" value="RNA-binding domain, RBD"/>
    <property type="match status" value="2"/>
</dbReference>
<dbReference type="FunFam" id="3.30.70.330:FF:000259">
    <property type="entry name" value="RNA-binding (RRM/RBD/RNP motifs) family protein"/>
    <property type="match status" value="1"/>
</dbReference>
<feature type="compositionally biased region" description="Acidic residues" evidence="3">
    <location>
        <begin position="56"/>
        <end position="65"/>
    </location>
</feature>
<dbReference type="InterPro" id="IPR000504">
    <property type="entry name" value="RRM_dom"/>
</dbReference>
<feature type="region of interest" description="Disordered" evidence="3">
    <location>
        <begin position="1"/>
        <end position="79"/>
    </location>
</feature>
<dbReference type="InterPro" id="IPR003954">
    <property type="entry name" value="RRM_euk-type"/>
</dbReference>
<protein>
    <submittedName>
        <fullName evidence="5">RNA-binding protein</fullName>
    </submittedName>
</protein>
<dbReference type="InterPro" id="IPR035979">
    <property type="entry name" value="RBD_domain_sf"/>
</dbReference>
<feature type="region of interest" description="Disordered" evidence="3">
    <location>
        <begin position="438"/>
        <end position="476"/>
    </location>
</feature>
<organism evidence="5 6">
    <name type="scientific">Zostera marina</name>
    <name type="common">Eelgrass</name>
    <dbReference type="NCBI Taxonomy" id="29655"/>
    <lineage>
        <taxon>Eukaryota</taxon>
        <taxon>Viridiplantae</taxon>
        <taxon>Streptophyta</taxon>
        <taxon>Embryophyta</taxon>
        <taxon>Tracheophyta</taxon>
        <taxon>Spermatophyta</taxon>
        <taxon>Magnoliopsida</taxon>
        <taxon>Liliopsida</taxon>
        <taxon>Zosteraceae</taxon>
        <taxon>Zostera</taxon>
    </lineage>
</organism>
<keyword evidence="1 2" id="KW-0694">RNA-binding</keyword>
<gene>
    <name evidence="5" type="ORF">ZOSMA_4G01120</name>
</gene>
<evidence type="ECO:0000259" key="4">
    <source>
        <dbReference type="PROSITE" id="PS50102"/>
    </source>
</evidence>
<comment type="caution">
    <text evidence="5">The sequence shown here is derived from an EMBL/GenBank/DDBJ whole genome shotgun (WGS) entry which is preliminary data.</text>
</comment>
<dbReference type="SMART" id="SM00361">
    <property type="entry name" value="RRM_1"/>
    <property type="match status" value="2"/>
</dbReference>
<dbReference type="Gene3D" id="3.30.70.330">
    <property type="match status" value="3"/>
</dbReference>
<feature type="domain" description="RRM" evidence="4">
    <location>
        <begin position="188"/>
        <end position="270"/>
    </location>
</feature>
<dbReference type="CDD" id="cd00590">
    <property type="entry name" value="RRM_SF"/>
    <property type="match status" value="1"/>
</dbReference>
<feature type="compositionally biased region" description="Basic and acidic residues" evidence="3">
    <location>
        <begin position="39"/>
        <end position="55"/>
    </location>
</feature>
<reference evidence="6" key="1">
    <citation type="journal article" date="2016" name="Nature">
        <title>The genome of the seagrass Zostera marina reveals angiosperm adaptation to the sea.</title>
        <authorList>
            <person name="Olsen J.L."/>
            <person name="Rouze P."/>
            <person name="Verhelst B."/>
            <person name="Lin Y.-C."/>
            <person name="Bayer T."/>
            <person name="Collen J."/>
            <person name="Dattolo E."/>
            <person name="De Paoli E."/>
            <person name="Dittami S."/>
            <person name="Maumus F."/>
            <person name="Michel G."/>
            <person name="Kersting A."/>
            <person name="Lauritano C."/>
            <person name="Lohaus R."/>
            <person name="Toepel M."/>
            <person name="Tonon T."/>
            <person name="Vanneste K."/>
            <person name="Amirebrahimi M."/>
            <person name="Brakel J."/>
            <person name="Bostroem C."/>
            <person name="Chovatia M."/>
            <person name="Grimwood J."/>
            <person name="Jenkins J.W."/>
            <person name="Jueterbock A."/>
            <person name="Mraz A."/>
            <person name="Stam W.T."/>
            <person name="Tice H."/>
            <person name="Bornberg-Bauer E."/>
            <person name="Green P.J."/>
            <person name="Pearson G.A."/>
            <person name="Procaccini G."/>
            <person name="Duarte C.M."/>
            <person name="Schmutz J."/>
            <person name="Reusch T.B.H."/>
            <person name="Van de Peer Y."/>
        </authorList>
    </citation>
    <scope>NUCLEOTIDE SEQUENCE [LARGE SCALE GENOMIC DNA]</scope>
    <source>
        <strain evidence="6">cv. Finnish</strain>
    </source>
</reference>
<evidence type="ECO:0000256" key="1">
    <source>
        <dbReference type="ARBA" id="ARBA00022884"/>
    </source>
</evidence>
<dbReference type="OMA" id="YPYNAGP"/>
<proteinExistence type="predicted"/>
<dbReference type="PROSITE" id="PS50102">
    <property type="entry name" value="RRM"/>
    <property type="match status" value="3"/>
</dbReference>
<dbReference type="AlphaFoldDB" id="A0A0K9NYN9"/>
<feature type="domain" description="RRM" evidence="4">
    <location>
        <begin position="282"/>
        <end position="359"/>
    </location>
</feature>
<dbReference type="PANTHER" id="PTHR21245">
    <property type="entry name" value="HETEROGENEOUS NUCLEAR RIBONUCLEOPROTEIN"/>
    <property type="match status" value="1"/>
</dbReference>
<accession>A0A0K9NYN9</accession>
<dbReference type="Proteomes" id="UP000036987">
    <property type="component" value="Unassembled WGS sequence"/>
</dbReference>
<dbReference type="STRING" id="29655.A0A0K9NYN9"/>
<keyword evidence="6" id="KW-1185">Reference proteome</keyword>
<dbReference type="Pfam" id="PF00076">
    <property type="entry name" value="RRM_1"/>
    <property type="match status" value="3"/>
</dbReference>
<feature type="compositionally biased region" description="Acidic residues" evidence="3">
    <location>
        <begin position="1"/>
        <end position="38"/>
    </location>
</feature>
<evidence type="ECO:0000256" key="2">
    <source>
        <dbReference type="PROSITE-ProRule" id="PRU00176"/>
    </source>
</evidence>
<evidence type="ECO:0000313" key="5">
    <source>
        <dbReference type="EMBL" id="KMZ61823.1"/>
    </source>
</evidence>
<dbReference type="InterPro" id="IPR012677">
    <property type="entry name" value="Nucleotide-bd_a/b_plait_sf"/>
</dbReference>
<dbReference type="OrthoDB" id="3800936at2759"/>
<name>A0A0K9NYN9_ZOSMR</name>